<organism evidence="9 10">
    <name type="scientific">Candidatus Erwinia haradaeae</name>
    <dbReference type="NCBI Taxonomy" id="1922217"/>
    <lineage>
        <taxon>Bacteria</taxon>
        <taxon>Pseudomonadati</taxon>
        <taxon>Pseudomonadota</taxon>
        <taxon>Gammaproteobacteria</taxon>
        <taxon>Enterobacterales</taxon>
        <taxon>Erwiniaceae</taxon>
        <taxon>Erwinia</taxon>
    </lineage>
</organism>
<dbReference type="PROSITE" id="PS00389">
    <property type="entry name" value="ATPASE_DELTA"/>
    <property type="match status" value="1"/>
</dbReference>
<evidence type="ECO:0000256" key="3">
    <source>
        <dbReference type="ARBA" id="ARBA00022781"/>
    </source>
</evidence>
<dbReference type="InterPro" id="IPR000711">
    <property type="entry name" value="ATPase_OSCP/dsu"/>
</dbReference>
<dbReference type="PRINTS" id="PR00125">
    <property type="entry name" value="ATPASEDELTA"/>
</dbReference>
<dbReference type="Gene3D" id="1.10.520.20">
    <property type="entry name" value="N-terminal domain of the delta subunit of the F1F0-ATP synthase"/>
    <property type="match status" value="1"/>
</dbReference>
<dbReference type="GO" id="GO:0045259">
    <property type="term" value="C:proton-transporting ATP synthase complex"/>
    <property type="evidence" value="ECO:0007669"/>
    <property type="project" value="UniProtKB-KW"/>
</dbReference>
<keyword evidence="5 8" id="KW-0472">Membrane</keyword>
<dbReference type="GO" id="GO:0005886">
    <property type="term" value="C:plasma membrane"/>
    <property type="evidence" value="ECO:0007669"/>
    <property type="project" value="UniProtKB-SubCell"/>
</dbReference>
<name>A0A451DIQ3_9GAMM</name>
<evidence type="ECO:0000256" key="7">
    <source>
        <dbReference type="ARBA" id="ARBA00023310"/>
    </source>
</evidence>
<dbReference type="KEGG" id="ehd:ERCIPSTX3056_024"/>
<comment type="function">
    <text evidence="8">F(1)F(0) ATP synthase produces ATP from ADP in the presence of a proton or sodium gradient. F-type ATPases consist of two structural domains, F(1) containing the extramembraneous catalytic core and F(0) containing the membrane proton channel, linked together by a central stalk and a peripheral stalk. During catalysis, ATP synthesis in the catalytic domain of F(1) is coupled via a rotary mechanism of the central stalk subunits to proton translocation.</text>
</comment>
<evidence type="ECO:0000256" key="5">
    <source>
        <dbReference type="ARBA" id="ARBA00023136"/>
    </source>
</evidence>
<dbReference type="InterPro" id="IPR026015">
    <property type="entry name" value="ATP_synth_OSCP/delta_N_sf"/>
</dbReference>
<gene>
    <name evidence="8 9" type="primary">atpH</name>
    <name evidence="9" type="ORF">ERCIPSTX3056_024</name>
</gene>
<evidence type="ECO:0000256" key="1">
    <source>
        <dbReference type="ARBA" id="ARBA00004370"/>
    </source>
</evidence>
<dbReference type="HAMAP" id="MF_01416">
    <property type="entry name" value="ATP_synth_delta_bact"/>
    <property type="match status" value="1"/>
</dbReference>
<dbReference type="AlphaFoldDB" id="A0A451DIQ3"/>
<dbReference type="SUPFAM" id="SSF47928">
    <property type="entry name" value="N-terminal domain of the delta subunit of the F1F0-ATP synthase"/>
    <property type="match status" value="1"/>
</dbReference>
<dbReference type="NCBIfam" id="TIGR01145">
    <property type="entry name" value="ATP_synt_delta"/>
    <property type="match status" value="1"/>
</dbReference>
<dbReference type="GO" id="GO:0046933">
    <property type="term" value="F:proton-transporting ATP synthase activity, rotational mechanism"/>
    <property type="evidence" value="ECO:0007669"/>
    <property type="project" value="UniProtKB-UniRule"/>
</dbReference>
<comment type="similarity">
    <text evidence="8">Belongs to the ATPase delta chain family.</text>
</comment>
<dbReference type="Proteomes" id="UP000294462">
    <property type="component" value="Chromosome"/>
</dbReference>
<evidence type="ECO:0000313" key="10">
    <source>
        <dbReference type="Proteomes" id="UP000294462"/>
    </source>
</evidence>
<evidence type="ECO:0000256" key="8">
    <source>
        <dbReference type="HAMAP-Rule" id="MF_01416"/>
    </source>
</evidence>
<proteinExistence type="inferred from homology"/>
<keyword evidence="10" id="KW-1185">Reference proteome</keyword>
<sequence>MFSTITIARPYARAAFHFAIEKQNIDHWQNMLTLATLVSRTAQIQHLINRPLSPTLLSEQFIALLSDQIDHETQNFIKIIAYNRRLPILPVILNQFIQLRAMHDNVMKVEVISSTMLSQKQLDNITIAMEKHLLCQITLDCKIDQSIIAGVILRVGDMTIDGSVRGQIKKLTGAILSKG</sequence>
<evidence type="ECO:0000256" key="2">
    <source>
        <dbReference type="ARBA" id="ARBA00022448"/>
    </source>
</evidence>
<evidence type="ECO:0000256" key="4">
    <source>
        <dbReference type="ARBA" id="ARBA00023065"/>
    </source>
</evidence>
<dbReference type="InterPro" id="IPR020781">
    <property type="entry name" value="ATPase_OSCP/d_CS"/>
</dbReference>
<dbReference type="NCBIfam" id="NF004402">
    <property type="entry name" value="PRK05758.2-2"/>
    <property type="match status" value="1"/>
</dbReference>
<dbReference type="EMBL" id="LR217725">
    <property type="protein sequence ID" value="VFP86578.1"/>
    <property type="molecule type" value="Genomic_DNA"/>
</dbReference>
<keyword evidence="4 8" id="KW-0406">Ion transport</keyword>
<evidence type="ECO:0000313" key="9">
    <source>
        <dbReference type="EMBL" id="VFP86578.1"/>
    </source>
</evidence>
<keyword evidence="3 8" id="KW-0375">Hydrogen ion transport</keyword>
<reference evidence="9 10" key="1">
    <citation type="submission" date="2019-02" db="EMBL/GenBank/DDBJ databases">
        <authorList>
            <person name="Manzano-Marin A."/>
            <person name="Manzano-Marin A."/>
        </authorList>
    </citation>
    <scope>NUCLEOTIDE SEQUENCE [LARGE SCALE GENOMIC DNA]</scope>
    <source>
        <strain evidence="9 10">ErCipseudotaxifoliae</strain>
    </source>
</reference>
<comment type="subcellular location">
    <subcellularLocation>
        <location evidence="8">Cell membrane</location>
        <topology evidence="8">Peripheral membrane protein</topology>
    </subcellularLocation>
    <subcellularLocation>
        <location evidence="1">Membrane</location>
    </subcellularLocation>
</comment>
<dbReference type="PANTHER" id="PTHR11910">
    <property type="entry name" value="ATP SYNTHASE DELTA CHAIN"/>
    <property type="match status" value="1"/>
</dbReference>
<dbReference type="OrthoDB" id="9816221at2"/>
<evidence type="ECO:0000256" key="6">
    <source>
        <dbReference type="ARBA" id="ARBA00023196"/>
    </source>
</evidence>
<accession>A0A451DIQ3</accession>
<keyword evidence="6 8" id="KW-0139">CF(1)</keyword>
<dbReference type="RefSeq" id="WP_072665956.1">
    <property type="nucleotide sequence ID" value="NZ_LR217725.1"/>
</dbReference>
<keyword evidence="7 8" id="KW-0066">ATP synthesis</keyword>
<protein>
    <recommendedName>
        <fullName evidence="8">ATP synthase subunit delta</fullName>
    </recommendedName>
    <alternativeName>
        <fullName evidence="8">ATP synthase F(1) sector subunit delta</fullName>
    </alternativeName>
    <alternativeName>
        <fullName evidence="8">F-type ATPase subunit delta</fullName>
        <shortName evidence="8">F-ATPase subunit delta</shortName>
    </alternativeName>
</protein>
<comment type="function">
    <text evidence="8">This protein is part of the stalk that links CF(0) to CF(1). It either transmits conformational changes from CF(0) to CF(1) or is implicated in proton conduction.</text>
</comment>
<keyword evidence="2 8" id="KW-0813">Transport</keyword>
<keyword evidence="8" id="KW-1003">Cell membrane</keyword>
<dbReference type="Pfam" id="PF00213">
    <property type="entry name" value="OSCP"/>
    <property type="match status" value="1"/>
</dbReference>